<dbReference type="PROSITE" id="PS50072">
    <property type="entry name" value="CSA_PPIASE_2"/>
    <property type="match status" value="1"/>
</dbReference>
<dbReference type="EC" id="5.2.1.8" evidence="2"/>
<dbReference type="InterPro" id="IPR029000">
    <property type="entry name" value="Cyclophilin-like_dom_sf"/>
</dbReference>
<dbReference type="PRINTS" id="PR00153">
    <property type="entry name" value="CSAPPISMRASE"/>
</dbReference>
<dbReference type="SMART" id="SM00320">
    <property type="entry name" value="WD40"/>
    <property type="match status" value="4"/>
</dbReference>
<evidence type="ECO:0000256" key="6">
    <source>
        <dbReference type="ARBA" id="ARBA00023235"/>
    </source>
</evidence>
<evidence type="ECO:0000256" key="4">
    <source>
        <dbReference type="ARBA" id="ARBA00022737"/>
    </source>
</evidence>
<dbReference type="PANTHER" id="PTHR45625">
    <property type="entry name" value="PEPTIDYL-PROLYL CIS-TRANS ISOMERASE-RELATED"/>
    <property type="match status" value="1"/>
</dbReference>
<dbReference type="InterPro" id="IPR036322">
    <property type="entry name" value="WD40_repeat_dom_sf"/>
</dbReference>
<dbReference type="Gene3D" id="2.130.10.10">
    <property type="entry name" value="YVTN repeat-like/Quinoprotein amine dehydrogenase"/>
    <property type="match status" value="1"/>
</dbReference>
<dbReference type="GO" id="GO:0003755">
    <property type="term" value="F:peptidyl-prolyl cis-trans isomerase activity"/>
    <property type="evidence" value="ECO:0007669"/>
    <property type="project" value="UniProtKB-KW"/>
</dbReference>
<feature type="region of interest" description="Disordered" evidence="7">
    <location>
        <begin position="378"/>
        <end position="398"/>
    </location>
</feature>
<keyword evidence="6 9" id="KW-0413">Isomerase</keyword>
<protein>
    <recommendedName>
        <fullName evidence="2">peptidylprolyl isomerase</fullName>
        <ecNumber evidence="2">5.2.1.8</ecNumber>
    </recommendedName>
</protein>
<dbReference type="FunFam" id="2.40.100.10:FF:000003">
    <property type="entry name" value="Peptidylprolyl isomerase domain and WD repeat-containing 1"/>
    <property type="match status" value="1"/>
</dbReference>
<name>A0A9W8M113_9FUNG</name>
<dbReference type="PROSITE" id="PS00170">
    <property type="entry name" value="CSA_PPIASE_1"/>
    <property type="match status" value="1"/>
</dbReference>
<proteinExistence type="predicted"/>
<evidence type="ECO:0000313" key="9">
    <source>
        <dbReference type="EMBL" id="KAJ2849715.1"/>
    </source>
</evidence>
<dbReference type="Gene3D" id="2.40.100.10">
    <property type="entry name" value="Cyclophilin-like"/>
    <property type="match status" value="1"/>
</dbReference>
<dbReference type="InterPro" id="IPR002130">
    <property type="entry name" value="Cyclophilin-type_PPIase_dom"/>
</dbReference>
<dbReference type="EMBL" id="JANBUW010000063">
    <property type="protein sequence ID" value="KAJ2849715.1"/>
    <property type="molecule type" value="Genomic_DNA"/>
</dbReference>
<dbReference type="OrthoDB" id="10264753at2759"/>
<dbReference type="Proteomes" id="UP001139887">
    <property type="component" value="Unassembled WGS sequence"/>
</dbReference>
<comment type="caution">
    <text evidence="9">The sequence shown here is derived from an EMBL/GenBank/DDBJ whole genome shotgun (WGS) entry which is preliminary data.</text>
</comment>
<gene>
    <name evidence="9" type="primary">cyp15</name>
    <name evidence="9" type="ORF">IWW36_002442</name>
</gene>
<evidence type="ECO:0000313" key="10">
    <source>
        <dbReference type="Proteomes" id="UP001139887"/>
    </source>
</evidence>
<dbReference type="SUPFAM" id="SSF50978">
    <property type="entry name" value="WD40 repeat-like"/>
    <property type="match status" value="1"/>
</dbReference>
<dbReference type="GO" id="GO:0006457">
    <property type="term" value="P:protein folding"/>
    <property type="evidence" value="ECO:0007669"/>
    <property type="project" value="InterPro"/>
</dbReference>
<dbReference type="InterPro" id="IPR044666">
    <property type="entry name" value="Cyclophilin_A-like"/>
</dbReference>
<reference evidence="9" key="1">
    <citation type="submission" date="2022-07" db="EMBL/GenBank/DDBJ databases">
        <title>Phylogenomic reconstructions and comparative analyses of Kickxellomycotina fungi.</title>
        <authorList>
            <person name="Reynolds N.K."/>
            <person name="Stajich J.E."/>
            <person name="Barry K."/>
            <person name="Grigoriev I.V."/>
            <person name="Crous P."/>
            <person name="Smith M.E."/>
        </authorList>
    </citation>
    <scope>NUCLEOTIDE SEQUENCE</scope>
    <source>
        <strain evidence="9">NRRL 1566</strain>
    </source>
</reference>
<dbReference type="InterPro" id="IPR015943">
    <property type="entry name" value="WD40/YVTN_repeat-like_dom_sf"/>
</dbReference>
<evidence type="ECO:0000259" key="8">
    <source>
        <dbReference type="PROSITE" id="PS50072"/>
    </source>
</evidence>
<evidence type="ECO:0000256" key="2">
    <source>
        <dbReference type="ARBA" id="ARBA00013194"/>
    </source>
</evidence>
<dbReference type="GO" id="GO:0005634">
    <property type="term" value="C:nucleus"/>
    <property type="evidence" value="ECO:0007669"/>
    <property type="project" value="UniProtKB-ARBA"/>
</dbReference>
<dbReference type="AlphaFoldDB" id="A0A9W8M113"/>
<dbReference type="InterPro" id="IPR001680">
    <property type="entry name" value="WD40_rpt"/>
</dbReference>
<sequence length="607" mass="67954">MSGSSDEQPRLIAKRGADEERSSVEAVAKRRATGVERLPSAQMYGRSYMHRDTVEYVEVTQTGFVLTMSIDGHVKFWKKREKGIEFVKDFRAHVRGIGAYAVSHDGQLFATRSIDASDKTIKIFDVVNFDMIGIITTEFVPGALCWAEDPLDQSVCIAVADGEKAQVITYSPYASEEPRRIIDTAHRQPVAVMAYTPVLECMVTADQGGMVEYWRLDTPQKLPQTVDFTLKSQTDLYEFKKSKSVPYTLRFSQDFEQFVSTSSDSCVRVFRAATGKLIRKYDESVEASNAIQLNDSSGKFKLDEMEFGRRLAVENELAKSRTKGAGNAVFDDSGRFVVFGSLVGIKIVDIANNRVVRVLGKPEPYRFVHVALSQATPDAAQRRLQQQAGDRKHSDEDPTVFSTAFRRNRFFMFTHEEPDHTGQSDRDVFNERPTREEASLAVEPTTGEQATGAVLRTTAGDIHIALFPEHAPKAVENFVGLVRQGYYNNVIFHRVIKGFMIQTGDPLGDGTGGESIWKRPFADEFTPQLRHDRPFTLSMANAGKDTNGSQFFITTIDAAPWLDDKHTVFGRVTAGADVVRQIEQAKTDKHDKPLEEISIMNIQIKTN</sequence>
<feature type="domain" description="PPIase cyclophilin-type" evidence="8">
    <location>
        <begin position="457"/>
        <end position="604"/>
    </location>
</feature>
<comment type="catalytic activity">
    <reaction evidence="1">
        <text>[protein]-peptidylproline (omega=180) = [protein]-peptidylproline (omega=0)</text>
        <dbReference type="Rhea" id="RHEA:16237"/>
        <dbReference type="Rhea" id="RHEA-COMP:10747"/>
        <dbReference type="Rhea" id="RHEA-COMP:10748"/>
        <dbReference type="ChEBI" id="CHEBI:83833"/>
        <dbReference type="ChEBI" id="CHEBI:83834"/>
        <dbReference type="EC" id="5.2.1.8"/>
    </reaction>
</comment>
<evidence type="ECO:0000256" key="5">
    <source>
        <dbReference type="ARBA" id="ARBA00023110"/>
    </source>
</evidence>
<dbReference type="PANTHER" id="PTHR45625:SF4">
    <property type="entry name" value="PEPTIDYLPROLYL ISOMERASE DOMAIN AND WD REPEAT-CONTAINING PROTEIN 1"/>
    <property type="match status" value="1"/>
</dbReference>
<dbReference type="Pfam" id="PF00160">
    <property type="entry name" value="Pro_isomerase"/>
    <property type="match status" value="1"/>
</dbReference>
<keyword evidence="4" id="KW-0677">Repeat</keyword>
<evidence type="ECO:0000256" key="3">
    <source>
        <dbReference type="ARBA" id="ARBA00022574"/>
    </source>
</evidence>
<feature type="region of interest" description="Disordered" evidence="7">
    <location>
        <begin position="1"/>
        <end position="28"/>
    </location>
</feature>
<dbReference type="InterPro" id="IPR020892">
    <property type="entry name" value="Cyclophilin-type_PPIase_CS"/>
</dbReference>
<keyword evidence="10" id="KW-1185">Reference proteome</keyword>
<dbReference type="SUPFAM" id="SSF50891">
    <property type="entry name" value="Cyclophilin-like"/>
    <property type="match status" value="1"/>
</dbReference>
<organism evidence="9 10">
    <name type="scientific">Coemansia brasiliensis</name>
    <dbReference type="NCBI Taxonomy" id="2650707"/>
    <lineage>
        <taxon>Eukaryota</taxon>
        <taxon>Fungi</taxon>
        <taxon>Fungi incertae sedis</taxon>
        <taxon>Zoopagomycota</taxon>
        <taxon>Kickxellomycotina</taxon>
        <taxon>Kickxellomycetes</taxon>
        <taxon>Kickxellales</taxon>
        <taxon>Kickxellaceae</taxon>
        <taxon>Coemansia</taxon>
    </lineage>
</organism>
<evidence type="ECO:0000256" key="1">
    <source>
        <dbReference type="ARBA" id="ARBA00000971"/>
    </source>
</evidence>
<accession>A0A9W8M113</accession>
<keyword evidence="5" id="KW-0697">Rotamase</keyword>
<keyword evidence="3" id="KW-0853">WD repeat</keyword>
<dbReference type="Pfam" id="PF00400">
    <property type="entry name" value="WD40"/>
    <property type="match status" value="1"/>
</dbReference>
<evidence type="ECO:0000256" key="7">
    <source>
        <dbReference type="SAM" id="MobiDB-lite"/>
    </source>
</evidence>